<proteinExistence type="predicted"/>
<name>A0A2M6W2Z5_9BACT</name>
<evidence type="ECO:0000313" key="3">
    <source>
        <dbReference type="Proteomes" id="UP000231183"/>
    </source>
</evidence>
<evidence type="ECO:0000313" key="2">
    <source>
        <dbReference type="EMBL" id="PIT87090.1"/>
    </source>
</evidence>
<comment type="caution">
    <text evidence="2">The sequence shown here is derived from an EMBL/GenBank/DDBJ whole genome shotgun (WGS) entry which is preliminary data.</text>
</comment>
<sequence>MTLAAGLAAGCGVSDPTEPPAPETAPVGDLGLPPDHQVGDILKPAPDSGGAADAENCGPPPARCCLQKPILWVSGFACQYVYCGLDKQMAPCSPEDGGAEGG</sequence>
<dbReference type="EMBL" id="PFBX01000054">
    <property type="protein sequence ID" value="PIT87090.1"/>
    <property type="molecule type" value="Genomic_DNA"/>
</dbReference>
<evidence type="ECO:0000256" key="1">
    <source>
        <dbReference type="SAM" id="MobiDB-lite"/>
    </source>
</evidence>
<dbReference type="Proteomes" id="UP000231183">
    <property type="component" value="Unassembled WGS sequence"/>
</dbReference>
<protein>
    <submittedName>
        <fullName evidence="2">Uncharacterized protein</fullName>
    </submittedName>
</protein>
<accession>A0A2M6W2Z5</accession>
<feature type="region of interest" description="Disordered" evidence="1">
    <location>
        <begin position="1"/>
        <end position="56"/>
    </location>
</feature>
<gene>
    <name evidence="2" type="ORF">COU31_04940</name>
</gene>
<organism evidence="2 3">
    <name type="scientific">Candidatus Magasanikbacteria bacterium CG10_big_fil_rev_8_21_14_0_10_40_10</name>
    <dbReference type="NCBI Taxonomy" id="1974648"/>
    <lineage>
        <taxon>Bacteria</taxon>
        <taxon>Candidatus Magasanikiibacteriota</taxon>
    </lineage>
</organism>
<reference evidence="3" key="1">
    <citation type="submission" date="2017-09" db="EMBL/GenBank/DDBJ databases">
        <title>Depth-based differentiation of microbial function through sediment-hosted aquifers and enrichment of novel symbionts in the deep terrestrial subsurface.</title>
        <authorList>
            <person name="Probst A.J."/>
            <person name="Ladd B."/>
            <person name="Jarett J.K."/>
            <person name="Geller-Mcgrath D.E."/>
            <person name="Sieber C.M.K."/>
            <person name="Emerson J.B."/>
            <person name="Anantharaman K."/>
            <person name="Thomas B.C."/>
            <person name="Malmstrom R."/>
            <person name="Stieglmeier M."/>
            <person name="Klingl A."/>
            <person name="Woyke T."/>
            <person name="Ryan C.M."/>
            <person name="Banfield J.F."/>
        </authorList>
    </citation>
    <scope>NUCLEOTIDE SEQUENCE [LARGE SCALE GENOMIC DNA]</scope>
</reference>
<dbReference type="AlphaFoldDB" id="A0A2M6W2Z5"/>